<dbReference type="Gene3D" id="3.30.540.10">
    <property type="entry name" value="Fructose-1,6-Bisphosphatase, subunit A, domain 1"/>
    <property type="match status" value="1"/>
</dbReference>
<comment type="caution">
    <text evidence="9">The sequence shown here is derived from an EMBL/GenBank/DDBJ whole genome shotgun (WGS) entry which is preliminary data.</text>
</comment>
<proteinExistence type="inferred from homology"/>
<keyword evidence="5 8" id="KW-0378">Hydrolase</keyword>
<dbReference type="InterPro" id="IPR020583">
    <property type="entry name" value="Inositol_monoP_metal-BS"/>
</dbReference>
<dbReference type="PRINTS" id="PR00378">
    <property type="entry name" value="LIIMPHPHTASE"/>
</dbReference>
<dbReference type="EC" id="3.1.3.25" evidence="8"/>
<dbReference type="SUPFAM" id="SSF56655">
    <property type="entry name" value="Carbohydrate phosphatase"/>
    <property type="match status" value="1"/>
</dbReference>
<sequence length="277" mass="31144">MGDLENIDGYFNFVLPLVKKAGELFLESKNQTIEVENKTAHDLVTIYDKKIEETLIEKIRTQYPSHKFIGEESCDGSKDLPPLTHDPTWIIDPVDGTTNFTKKLPLCGISVGMTIDKEQVIGIVFIPYLNELYTAVKGQGAFLNGERIYSSKVEEPKESLFCYEIGVASRNDHLHKVIMTRLQFLIKEVLSIRCLGCPVLSLCYVASGKLDGYQCEGLYPWDVAAGSLILKEAGGFVIESSGKEFDIMKPNFLVTSTKALAEKYLEIERRADETWKE</sequence>
<dbReference type="AlphaFoldDB" id="A0A834MI27"/>
<gene>
    <name evidence="9" type="ORF">GWI33_007725</name>
</gene>
<keyword evidence="6 7" id="KW-0460">Magnesium</keyword>
<dbReference type="Proteomes" id="UP000625711">
    <property type="component" value="Unassembled WGS sequence"/>
</dbReference>
<dbReference type="GO" id="GO:0046854">
    <property type="term" value="P:phosphatidylinositol phosphate biosynthetic process"/>
    <property type="evidence" value="ECO:0007669"/>
    <property type="project" value="InterPro"/>
</dbReference>
<comment type="catalytic activity">
    <reaction evidence="8">
        <text>a myo-inositol phosphate + H2O = myo-inositol + phosphate</text>
        <dbReference type="Rhea" id="RHEA:24056"/>
        <dbReference type="ChEBI" id="CHEBI:15377"/>
        <dbReference type="ChEBI" id="CHEBI:17268"/>
        <dbReference type="ChEBI" id="CHEBI:43474"/>
        <dbReference type="ChEBI" id="CHEBI:84139"/>
        <dbReference type="EC" id="3.1.3.25"/>
    </reaction>
</comment>
<reference evidence="9" key="1">
    <citation type="submission" date="2020-08" db="EMBL/GenBank/DDBJ databases">
        <title>Genome sequencing and assembly of the red palm weevil Rhynchophorus ferrugineus.</title>
        <authorList>
            <person name="Dias G.B."/>
            <person name="Bergman C.M."/>
            <person name="Manee M."/>
        </authorList>
    </citation>
    <scope>NUCLEOTIDE SEQUENCE</scope>
    <source>
        <strain evidence="9">AA-2017</strain>
        <tissue evidence="9">Whole larva</tissue>
    </source>
</reference>
<dbReference type="PROSITE" id="PS00629">
    <property type="entry name" value="IMP_1"/>
    <property type="match status" value="1"/>
</dbReference>
<evidence type="ECO:0000256" key="3">
    <source>
        <dbReference type="ARBA" id="ARBA00009759"/>
    </source>
</evidence>
<dbReference type="GO" id="GO:0046872">
    <property type="term" value="F:metal ion binding"/>
    <property type="evidence" value="ECO:0007669"/>
    <property type="project" value="UniProtKB-KW"/>
</dbReference>
<evidence type="ECO:0000256" key="7">
    <source>
        <dbReference type="PIRSR" id="PIRSR600760-2"/>
    </source>
</evidence>
<feature type="binding site" evidence="7">
    <location>
        <position position="95"/>
    </location>
    <ligand>
        <name>Mg(2+)</name>
        <dbReference type="ChEBI" id="CHEBI:18420"/>
        <label>1</label>
        <note>catalytic</note>
    </ligand>
</feature>
<dbReference type="PANTHER" id="PTHR20854:SF25">
    <property type="entry name" value="INOSITOL-1-MONOPHOSPHATASE"/>
    <property type="match status" value="1"/>
</dbReference>
<comment type="similarity">
    <text evidence="3 8">Belongs to the inositol monophosphatase superfamily.</text>
</comment>
<accession>A0A834MI27</accession>
<dbReference type="UniPathway" id="UPA00823">
    <property type="reaction ID" value="UER00788"/>
</dbReference>
<keyword evidence="4 7" id="KW-0479">Metal-binding</keyword>
<dbReference type="InterPro" id="IPR000760">
    <property type="entry name" value="Inositol_monophosphatase-like"/>
</dbReference>
<comment type="cofactor">
    <cofactor evidence="1 7 8">
        <name>Mg(2+)</name>
        <dbReference type="ChEBI" id="CHEBI:18420"/>
    </cofactor>
</comment>
<organism evidence="9 10">
    <name type="scientific">Rhynchophorus ferrugineus</name>
    <name type="common">Red palm weevil</name>
    <name type="synonym">Curculio ferrugineus</name>
    <dbReference type="NCBI Taxonomy" id="354439"/>
    <lineage>
        <taxon>Eukaryota</taxon>
        <taxon>Metazoa</taxon>
        <taxon>Ecdysozoa</taxon>
        <taxon>Arthropoda</taxon>
        <taxon>Hexapoda</taxon>
        <taxon>Insecta</taxon>
        <taxon>Pterygota</taxon>
        <taxon>Neoptera</taxon>
        <taxon>Endopterygota</taxon>
        <taxon>Coleoptera</taxon>
        <taxon>Polyphaga</taxon>
        <taxon>Cucujiformia</taxon>
        <taxon>Curculionidae</taxon>
        <taxon>Dryophthorinae</taxon>
        <taxon>Rhynchophorus</taxon>
    </lineage>
</organism>
<dbReference type="PROSITE" id="PS00630">
    <property type="entry name" value="IMP_2"/>
    <property type="match status" value="1"/>
</dbReference>
<dbReference type="InterPro" id="IPR020552">
    <property type="entry name" value="Inositol_monoPase_Li-sen"/>
</dbReference>
<evidence type="ECO:0000313" key="10">
    <source>
        <dbReference type="Proteomes" id="UP000625711"/>
    </source>
</evidence>
<name>A0A834MI27_RHYFE</name>
<feature type="binding site" evidence="7">
    <location>
        <position position="222"/>
    </location>
    <ligand>
        <name>Mg(2+)</name>
        <dbReference type="ChEBI" id="CHEBI:18420"/>
        <label>1</label>
        <note>catalytic</note>
    </ligand>
</feature>
<dbReference type="InterPro" id="IPR033942">
    <property type="entry name" value="IMPase"/>
</dbReference>
<dbReference type="EMBL" id="JAACXV010000378">
    <property type="protein sequence ID" value="KAF7278999.1"/>
    <property type="molecule type" value="Genomic_DNA"/>
</dbReference>
<dbReference type="CDD" id="cd01639">
    <property type="entry name" value="IMPase"/>
    <property type="match status" value="1"/>
</dbReference>
<keyword evidence="10" id="KW-1185">Reference proteome</keyword>
<evidence type="ECO:0000256" key="2">
    <source>
        <dbReference type="ARBA" id="ARBA00005152"/>
    </source>
</evidence>
<dbReference type="GO" id="GO:0006021">
    <property type="term" value="P:inositol biosynthetic process"/>
    <property type="evidence" value="ECO:0007669"/>
    <property type="project" value="UniProtKB-UniPathway"/>
</dbReference>
<protein>
    <recommendedName>
        <fullName evidence="8">Inositol-1-monophosphatase</fullName>
        <ecNumber evidence="8">3.1.3.25</ecNumber>
    </recommendedName>
</protein>
<dbReference type="Gene3D" id="3.40.190.80">
    <property type="match status" value="1"/>
</dbReference>
<comment type="pathway">
    <text evidence="2 8">Polyol metabolism; myo-inositol biosynthesis; myo-inositol from D-glucose 6-phosphate: step 2/2.</text>
</comment>
<feature type="binding site" evidence="7">
    <location>
        <position position="71"/>
    </location>
    <ligand>
        <name>Mg(2+)</name>
        <dbReference type="ChEBI" id="CHEBI:18420"/>
        <label>1</label>
        <note>catalytic</note>
    </ligand>
</feature>
<feature type="binding site" evidence="7">
    <location>
        <position position="92"/>
    </location>
    <ligand>
        <name>Mg(2+)</name>
        <dbReference type="ChEBI" id="CHEBI:18420"/>
        <label>1</label>
        <note>catalytic</note>
    </ligand>
</feature>
<evidence type="ECO:0000256" key="5">
    <source>
        <dbReference type="ARBA" id="ARBA00022801"/>
    </source>
</evidence>
<evidence type="ECO:0000256" key="1">
    <source>
        <dbReference type="ARBA" id="ARBA00001946"/>
    </source>
</evidence>
<dbReference type="InterPro" id="IPR020550">
    <property type="entry name" value="Inositol_monophosphatase_CS"/>
</dbReference>
<evidence type="ECO:0000256" key="6">
    <source>
        <dbReference type="ARBA" id="ARBA00022842"/>
    </source>
</evidence>
<dbReference type="FunFam" id="3.30.540.10:FF:000004">
    <property type="entry name" value="Inositol-1-monophosphatase"/>
    <property type="match status" value="1"/>
</dbReference>
<dbReference type="PRINTS" id="PR00377">
    <property type="entry name" value="IMPHPHTASES"/>
</dbReference>
<evidence type="ECO:0000313" key="9">
    <source>
        <dbReference type="EMBL" id="KAF7278999.1"/>
    </source>
</evidence>
<dbReference type="OrthoDB" id="10254945at2759"/>
<evidence type="ECO:0000256" key="8">
    <source>
        <dbReference type="RuleBase" id="RU364068"/>
    </source>
</evidence>
<dbReference type="Pfam" id="PF00459">
    <property type="entry name" value="Inositol_P"/>
    <property type="match status" value="1"/>
</dbReference>
<dbReference type="GO" id="GO:0007165">
    <property type="term" value="P:signal transduction"/>
    <property type="evidence" value="ECO:0007669"/>
    <property type="project" value="TreeGrafter"/>
</dbReference>
<dbReference type="GO" id="GO:0008934">
    <property type="term" value="F:inositol monophosphate 1-phosphatase activity"/>
    <property type="evidence" value="ECO:0007669"/>
    <property type="project" value="InterPro"/>
</dbReference>
<evidence type="ECO:0000256" key="4">
    <source>
        <dbReference type="ARBA" id="ARBA00022723"/>
    </source>
</evidence>
<dbReference type="PANTHER" id="PTHR20854">
    <property type="entry name" value="INOSITOL MONOPHOSPHATASE"/>
    <property type="match status" value="1"/>
</dbReference>